<evidence type="ECO:0000256" key="13">
    <source>
        <dbReference type="ARBA" id="ARBA00023136"/>
    </source>
</evidence>
<dbReference type="SUPFAM" id="SSF55874">
    <property type="entry name" value="ATPase domain of HSP90 chaperone/DNA topoisomerase II/histidine kinase"/>
    <property type="match status" value="1"/>
</dbReference>
<dbReference type="CDD" id="cd16917">
    <property type="entry name" value="HATPase_UhpB-NarQ-NarX-like"/>
    <property type="match status" value="1"/>
</dbReference>
<feature type="domain" description="Histidine kinase" evidence="15">
    <location>
        <begin position="257"/>
        <end position="458"/>
    </location>
</feature>
<dbReference type="InterPro" id="IPR017171">
    <property type="entry name" value="Sig_transdc_His_kinase_MctS"/>
</dbReference>
<keyword evidence="4" id="KW-1003">Cell membrane</keyword>
<dbReference type="GO" id="GO:0046983">
    <property type="term" value="F:protein dimerization activity"/>
    <property type="evidence" value="ECO:0007669"/>
    <property type="project" value="InterPro"/>
</dbReference>
<evidence type="ECO:0000256" key="7">
    <source>
        <dbReference type="ARBA" id="ARBA00022692"/>
    </source>
</evidence>
<evidence type="ECO:0000256" key="5">
    <source>
        <dbReference type="ARBA" id="ARBA00022553"/>
    </source>
</evidence>
<feature type="transmembrane region" description="Helical" evidence="14">
    <location>
        <begin position="207"/>
        <end position="230"/>
    </location>
</feature>
<accession>A0A4R1F8P1</accession>
<gene>
    <name evidence="16" type="ORF">EV695_0048</name>
</gene>
<dbReference type="InterPro" id="IPR005467">
    <property type="entry name" value="His_kinase_dom"/>
</dbReference>
<reference evidence="16 17" key="1">
    <citation type="submission" date="2019-03" db="EMBL/GenBank/DDBJ databases">
        <title>Genomic Encyclopedia of Type Strains, Phase IV (KMG-IV): sequencing the most valuable type-strain genomes for metagenomic binning, comparative biology and taxonomic classification.</title>
        <authorList>
            <person name="Goeker M."/>
        </authorList>
    </citation>
    <scope>NUCLEOTIDE SEQUENCE [LARGE SCALE GENOMIC DNA]</scope>
    <source>
        <strain evidence="16 17">DSM 24830</strain>
    </source>
</reference>
<evidence type="ECO:0000256" key="12">
    <source>
        <dbReference type="ARBA" id="ARBA00023012"/>
    </source>
</evidence>
<evidence type="ECO:0000256" key="1">
    <source>
        <dbReference type="ARBA" id="ARBA00000085"/>
    </source>
</evidence>
<evidence type="ECO:0000259" key="15">
    <source>
        <dbReference type="PROSITE" id="PS50109"/>
    </source>
</evidence>
<keyword evidence="17" id="KW-1185">Reference proteome</keyword>
<comment type="subcellular location">
    <subcellularLocation>
        <location evidence="2">Cell membrane</location>
        <topology evidence="2">Multi-pass membrane protein</topology>
    </subcellularLocation>
</comment>
<dbReference type="InterPro" id="IPR011712">
    <property type="entry name" value="Sig_transdc_His_kin_sub3_dim/P"/>
</dbReference>
<dbReference type="Gene3D" id="3.30.450.20">
    <property type="entry name" value="PAS domain"/>
    <property type="match status" value="1"/>
</dbReference>
<keyword evidence="12" id="KW-0902">Two-component regulatory system</keyword>
<dbReference type="EC" id="2.7.13.3" evidence="3"/>
<dbReference type="OrthoDB" id="9811306at2"/>
<dbReference type="PANTHER" id="PTHR24421">
    <property type="entry name" value="NITRATE/NITRITE SENSOR PROTEIN NARX-RELATED"/>
    <property type="match status" value="1"/>
</dbReference>
<dbReference type="GO" id="GO:0000155">
    <property type="term" value="F:phosphorelay sensor kinase activity"/>
    <property type="evidence" value="ECO:0007669"/>
    <property type="project" value="InterPro"/>
</dbReference>
<comment type="catalytic activity">
    <reaction evidence="1">
        <text>ATP + protein L-histidine = ADP + protein N-phospho-L-histidine.</text>
        <dbReference type="EC" id="2.7.13.3"/>
    </reaction>
</comment>
<dbReference type="EMBL" id="SMFQ01000002">
    <property type="protein sequence ID" value="TCJ88208.1"/>
    <property type="molecule type" value="Genomic_DNA"/>
</dbReference>
<dbReference type="GO" id="GO:0005524">
    <property type="term" value="F:ATP binding"/>
    <property type="evidence" value="ECO:0007669"/>
    <property type="project" value="UniProtKB-KW"/>
</dbReference>
<dbReference type="InterPro" id="IPR036890">
    <property type="entry name" value="HATPase_C_sf"/>
</dbReference>
<evidence type="ECO:0000313" key="17">
    <source>
        <dbReference type="Proteomes" id="UP000294887"/>
    </source>
</evidence>
<evidence type="ECO:0000256" key="9">
    <source>
        <dbReference type="ARBA" id="ARBA00022777"/>
    </source>
</evidence>
<dbReference type="GO" id="GO:0005886">
    <property type="term" value="C:plasma membrane"/>
    <property type="evidence" value="ECO:0007669"/>
    <property type="project" value="UniProtKB-SubCell"/>
</dbReference>
<keyword evidence="11 14" id="KW-1133">Transmembrane helix</keyword>
<keyword evidence="5" id="KW-0597">Phosphoprotein</keyword>
<dbReference type="Pfam" id="PF07730">
    <property type="entry name" value="HisKA_3"/>
    <property type="match status" value="1"/>
</dbReference>
<keyword evidence="13 14" id="KW-0472">Membrane</keyword>
<sequence>MFAALPYKFKIALLTLIPLIIAISGIALATAHQTKLLASTQAETFEQELLNTKKNELKNYMELAYTAIINVYENPNVAKKHAQQEVYDILKNMEYGEDGYFFVYDYNGVNIVHSRKPELEGKNLFNFKDDNGKLLIQELIQNAKQGGGFTHYLWDKPSGGKSVEKLSYSIGLDKWQWMVGTGLYIDDIEKGVFGIKDKANNTNKKTLLLTSIIAIIATLLTSLIGFLINLSEGKLATQKMRDLTNKTVNFQEDERKRVSRELHDGINQLLVSVRYKLDTAKSKLLKPNSETENTANIIDEADEILNTGIQEVRRISRDLRPSLLDDLGLDSAIKSLLSDFSERTNIIVDYKNNATNTRLPQEIETAFYRIIQEAVTNIEKHALSAKHVTLKIDKKRASIHLSISNDGIGFDKQTLEQTNPERGLGLRNMVDRTELLEGFLTVNSSIDKGTTVIVHIPL</sequence>
<dbReference type="InterPro" id="IPR003594">
    <property type="entry name" value="HATPase_dom"/>
</dbReference>
<dbReference type="PIRSF" id="PIRSF037314">
    <property type="entry name" value="STHK_MctS"/>
    <property type="match status" value="1"/>
</dbReference>
<dbReference type="SMART" id="SM01049">
    <property type="entry name" value="Cache_2"/>
    <property type="match status" value="1"/>
</dbReference>
<keyword evidence="10" id="KW-0067">ATP-binding</keyword>
<keyword evidence="8" id="KW-0547">Nucleotide-binding</keyword>
<protein>
    <recommendedName>
        <fullName evidence="3">histidine kinase</fullName>
        <ecNumber evidence="3">2.7.13.3</ecNumber>
    </recommendedName>
</protein>
<dbReference type="Pfam" id="PF17200">
    <property type="entry name" value="sCache_2"/>
    <property type="match status" value="1"/>
</dbReference>
<dbReference type="InterPro" id="IPR050482">
    <property type="entry name" value="Sensor_HK_TwoCompSys"/>
</dbReference>
<comment type="caution">
    <text evidence="16">The sequence shown here is derived from an EMBL/GenBank/DDBJ whole genome shotgun (WGS) entry which is preliminary data.</text>
</comment>
<evidence type="ECO:0000256" key="14">
    <source>
        <dbReference type="SAM" id="Phobius"/>
    </source>
</evidence>
<evidence type="ECO:0000256" key="2">
    <source>
        <dbReference type="ARBA" id="ARBA00004651"/>
    </source>
</evidence>
<proteinExistence type="predicted"/>
<evidence type="ECO:0000256" key="11">
    <source>
        <dbReference type="ARBA" id="ARBA00022989"/>
    </source>
</evidence>
<keyword evidence="9 16" id="KW-0418">Kinase</keyword>
<evidence type="ECO:0000256" key="10">
    <source>
        <dbReference type="ARBA" id="ARBA00022840"/>
    </source>
</evidence>
<evidence type="ECO:0000256" key="8">
    <source>
        <dbReference type="ARBA" id="ARBA00022741"/>
    </source>
</evidence>
<evidence type="ECO:0000313" key="16">
    <source>
        <dbReference type="EMBL" id="TCJ88208.1"/>
    </source>
</evidence>
<dbReference type="Proteomes" id="UP000294887">
    <property type="component" value="Unassembled WGS sequence"/>
</dbReference>
<organism evidence="16 17">
    <name type="scientific">Cocleimonas flava</name>
    <dbReference type="NCBI Taxonomy" id="634765"/>
    <lineage>
        <taxon>Bacteria</taxon>
        <taxon>Pseudomonadati</taxon>
        <taxon>Pseudomonadota</taxon>
        <taxon>Gammaproteobacteria</taxon>
        <taxon>Thiotrichales</taxon>
        <taxon>Thiotrichaceae</taxon>
        <taxon>Cocleimonas</taxon>
    </lineage>
</organism>
<dbReference type="InterPro" id="IPR033480">
    <property type="entry name" value="sCache_2"/>
</dbReference>
<dbReference type="Gene3D" id="3.30.565.10">
    <property type="entry name" value="Histidine kinase-like ATPase, C-terminal domain"/>
    <property type="match status" value="1"/>
</dbReference>
<dbReference type="RefSeq" id="WP_131903901.1">
    <property type="nucleotide sequence ID" value="NZ_BAAAFU010000008.1"/>
</dbReference>
<keyword evidence="7 14" id="KW-0812">Transmembrane</keyword>
<keyword evidence="6" id="KW-0808">Transferase</keyword>
<dbReference type="PANTHER" id="PTHR24421:SF10">
    <property type="entry name" value="NITRATE_NITRITE SENSOR PROTEIN NARQ"/>
    <property type="match status" value="1"/>
</dbReference>
<dbReference type="Pfam" id="PF02518">
    <property type="entry name" value="HATPase_c"/>
    <property type="match status" value="1"/>
</dbReference>
<evidence type="ECO:0000256" key="4">
    <source>
        <dbReference type="ARBA" id="ARBA00022475"/>
    </source>
</evidence>
<dbReference type="PROSITE" id="PS50109">
    <property type="entry name" value="HIS_KIN"/>
    <property type="match status" value="1"/>
</dbReference>
<dbReference type="SMART" id="SM00387">
    <property type="entry name" value="HATPase_c"/>
    <property type="match status" value="1"/>
</dbReference>
<dbReference type="Gene3D" id="1.20.5.1930">
    <property type="match status" value="1"/>
</dbReference>
<dbReference type="AlphaFoldDB" id="A0A4R1F8P1"/>
<evidence type="ECO:0000256" key="6">
    <source>
        <dbReference type="ARBA" id="ARBA00022679"/>
    </source>
</evidence>
<evidence type="ECO:0000256" key="3">
    <source>
        <dbReference type="ARBA" id="ARBA00012438"/>
    </source>
</evidence>
<name>A0A4R1F8P1_9GAMM</name>